<organism evidence="1 2">
    <name type="scientific">Melia azedarach</name>
    <name type="common">Chinaberry tree</name>
    <dbReference type="NCBI Taxonomy" id="155640"/>
    <lineage>
        <taxon>Eukaryota</taxon>
        <taxon>Viridiplantae</taxon>
        <taxon>Streptophyta</taxon>
        <taxon>Embryophyta</taxon>
        <taxon>Tracheophyta</taxon>
        <taxon>Spermatophyta</taxon>
        <taxon>Magnoliopsida</taxon>
        <taxon>eudicotyledons</taxon>
        <taxon>Gunneridae</taxon>
        <taxon>Pentapetalae</taxon>
        <taxon>rosids</taxon>
        <taxon>malvids</taxon>
        <taxon>Sapindales</taxon>
        <taxon>Meliaceae</taxon>
        <taxon>Melia</taxon>
    </lineage>
</organism>
<gene>
    <name evidence="1" type="ORF">OWV82_007625</name>
</gene>
<evidence type="ECO:0000313" key="2">
    <source>
        <dbReference type="Proteomes" id="UP001164539"/>
    </source>
</evidence>
<dbReference type="Proteomes" id="UP001164539">
    <property type="component" value="Chromosome 4"/>
</dbReference>
<accession>A0ACC1Y8C9</accession>
<reference evidence="1 2" key="1">
    <citation type="journal article" date="2023" name="Science">
        <title>Complex scaffold remodeling in plant triterpene biosynthesis.</title>
        <authorList>
            <person name="De La Pena R."/>
            <person name="Hodgson H."/>
            <person name="Liu J.C."/>
            <person name="Stephenson M.J."/>
            <person name="Martin A.C."/>
            <person name="Owen C."/>
            <person name="Harkess A."/>
            <person name="Leebens-Mack J."/>
            <person name="Jimenez L.E."/>
            <person name="Osbourn A."/>
            <person name="Sattely E.S."/>
        </authorList>
    </citation>
    <scope>NUCLEOTIDE SEQUENCE [LARGE SCALE GENOMIC DNA]</scope>
    <source>
        <strain evidence="2">cv. JPN11</strain>
        <tissue evidence="1">Leaf</tissue>
    </source>
</reference>
<protein>
    <submittedName>
        <fullName evidence="1">WRKY transcription factor</fullName>
    </submittedName>
</protein>
<evidence type="ECO:0000313" key="1">
    <source>
        <dbReference type="EMBL" id="KAJ4719688.1"/>
    </source>
</evidence>
<keyword evidence="2" id="KW-1185">Reference proteome</keyword>
<proteinExistence type="predicted"/>
<name>A0ACC1Y8C9_MELAZ</name>
<dbReference type="EMBL" id="CM051397">
    <property type="protein sequence ID" value="KAJ4719688.1"/>
    <property type="molecule type" value="Genomic_DNA"/>
</dbReference>
<sequence length="348" mass="39092">MEEVEAANKAAVESCHRVLALFSQHKDEVQYKNLAVETGEAVFKFRKVVSLLSNRLGHGRARKLKKPKPPSSLPRNIFLDSPNFRPVLSPQPLQIIPANFHENPLQLTQNLFDDNQSQAKIPSFKSPLQIAPSGPPQNFQFMHHQQQIQRLQFQQQQKYQAEMMMYSGRSNSGINLKFDGSSSCTPSTMSSTKSLISSLSLDCSVANLDGSSNSFHLLGVPQQSSQISQHSRKRCFGRGEEGSVKCSTSGKCHCSKRRKHRIKRTIKVPAISNKVADIPPDEYSWRKYGQKPIKGSPHPRGYYKCSSVRGCPARKHVERCPEDPSMLIVTYEGEHNHSRLQSTQSAHT</sequence>
<comment type="caution">
    <text evidence="1">The sequence shown here is derived from an EMBL/GenBank/DDBJ whole genome shotgun (WGS) entry which is preliminary data.</text>
</comment>